<proteinExistence type="inferred from homology"/>
<dbReference type="NCBIfam" id="NF003326">
    <property type="entry name" value="PRK04337.1"/>
    <property type="match status" value="1"/>
</dbReference>
<evidence type="ECO:0008006" key="6">
    <source>
        <dbReference type="Google" id="ProtNLM"/>
    </source>
</evidence>
<feature type="compositionally biased region" description="Basic and acidic residues" evidence="4">
    <location>
        <begin position="38"/>
        <end position="56"/>
    </location>
</feature>
<keyword evidence="2" id="KW-0689">Ribosomal protein</keyword>
<evidence type="ECO:0000313" key="5">
    <source>
        <dbReference type="EMBL" id="GAG04205.1"/>
    </source>
</evidence>
<reference evidence="5" key="1">
    <citation type="journal article" date="2014" name="Front. Microbiol.">
        <title>High frequency of phylogenetically diverse reductive dehalogenase-homologous genes in deep subseafloor sedimentary metagenomes.</title>
        <authorList>
            <person name="Kawai M."/>
            <person name="Futagami T."/>
            <person name="Toyoda A."/>
            <person name="Takaki Y."/>
            <person name="Nishi S."/>
            <person name="Hori S."/>
            <person name="Arai W."/>
            <person name="Tsubouchi T."/>
            <person name="Morono Y."/>
            <person name="Uchiyama I."/>
            <person name="Ito T."/>
            <person name="Fujiyama A."/>
            <person name="Inagaki F."/>
            <person name="Takami H."/>
        </authorList>
    </citation>
    <scope>NUCLEOTIDE SEQUENCE</scope>
    <source>
        <strain evidence="5">Expedition CK06-06</strain>
    </source>
</reference>
<feature type="region of interest" description="Disordered" evidence="4">
    <location>
        <begin position="38"/>
        <end position="60"/>
    </location>
</feature>
<comment type="caution">
    <text evidence="5">The sequence shown here is derived from an EMBL/GenBank/DDBJ whole genome shotgun (WGS) entry which is preliminary data.</text>
</comment>
<dbReference type="HAMAP" id="MF_00573">
    <property type="entry name" value="Ribosomal_eL33"/>
    <property type="match status" value="1"/>
</dbReference>
<dbReference type="GO" id="GO:1990904">
    <property type="term" value="C:ribonucleoprotein complex"/>
    <property type="evidence" value="ECO:0007669"/>
    <property type="project" value="UniProtKB-KW"/>
</dbReference>
<dbReference type="SUPFAM" id="SSF50447">
    <property type="entry name" value="Translation proteins"/>
    <property type="match status" value="1"/>
</dbReference>
<dbReference type="GO" id="GO:0005840">
    <property type="term" value="C:ribosome"/>
    <property type="evidence" value="ECO:0007669"/>
    <property type="project" value="UniProtKB-KW"/>
</dbReference>
<comment type="similarity">
    <text evidence="1">Belongs to the eukaryotic ribosomal protein eL33 family.</text>
</comment>
<dbReference type="AlphaFoldDB" id="X0UF20"/>
<dbReference type="InterPro" id="IPR038661">
    <property type="entry name" value="Ribosomal_eL33_sf"/>
</dbReference>
<dbReference type="EMBL" id="BARS01028072">
    <property type="protein sequence ID" value="GAG04205.1"/>
    <property type="molecule type" value="Genomic_DNA"/>
</dbReference>
<evidence type="ECO:0000256" key="4">
    <source>
        <dbReference type="SAM" id="MobiDB-lite"/>
    </source>
</evidence>
<sequence length="142" mass="16200">MEEKVFEEQKKEIIKDIEKEDKVPEKIAVAEEALDEKEQLKPEVKKEKKSSLDKSKKSAKGKVIQFRRGRKTIHERHFLLDVGASNREEAKKFVRKIVEWKSPAGKIIKGKISSPHGNKGLVRAIFEKGLPGQAITTEVEVK</sequence>
<keyword evidence="3" id="KW-0687">Ribonucleoprotein</keyword>
<dbReference type="InterPro" id="IPR001780">
    <property type="entry name" value="Ribosomal_eL33"/>
</dbReference>
<evidence type="ECO:0000256" key="2">
    <source>
        <dbReference type="ARBA" id="ARBA00022980"/>
    </source>
</evidence>
<dbReference type="InterPro" id="IPR009000">
    <property type="entry name" value="Transl_B-barrel_sf"/>
</dbReference>
<organism evidence="5">
    <name type="scientific">marine sediment metagenome</name>
    <dbReference type="NCBI Taxonomy" id="412755"/>
    <lineage>
        <taxon>unclassified sequences</taxon>
        <taxon>metagenomes</taxon>
        <taxon>ecological metagenomes</taxon>
    </lineage>
</organism>
<dbReference type="GO" id="GO:0006412">
    <property type="term" value="P:translation"/>
    <property type="evidence" value="ECO:0007669"/>
    <property type="project" value="InterPro"/>
</dbReference>
<evidence type="ECO:0000256" key="1">
    <source>
        <dbReference type="ARBA" id="ARBA00009269"/>
    </source>
</evidence>
<dbReference type="Pfam" id="PF01247">
    <property type="entry name" value="Ribosomal_L35Ae"/>
    <property type="match status" value="1"/>
</dbReference>
<evidence type="ECO:0000256" key="3">
    <source>
        <dbReference type="ARBA" id="ARBA00023274"/>
    </source>
</evidence>
<accession>X0UF20</accession>
<gene>
    <name evidence="5" type="ORF">S01H1_44034</name>
</gene>
<dbReference type="GO" id="GO:0003735">
    <property type="term" value="F:structural constituent of ribosome"/>
    <property type="evidence" value="ECO:0007669"/>
    <property type="project" value="InterPro"/>
</dbReference>
<protein>
    <recommendedName>
        <fullName evidence="6">50S ribosomal protein L35Ae</fullName>
    </recommendedName>
</protein>
<name>X0UF20_9ZZZZ</name>
<dbReference type="Gene3D" id="2.40.10.190">
    <property type="entry name" value="translation elongation factor selb, chain A, domain 4"/>
    <property type="match status" value="1"/>
</dbReference>